<name>A0A6G1CZD9_9ORYZ</name>
<dbReference type="OrthoDB" id="720216at2759"/>
<gene>
    <name evidence="1" type="ORF">E2562_004438</name>
</gene>
<organism evidence="1 2">
    <name type="scientific">Oryza meyeriana var. granulata</name>
    <dbReference type="NCBI Taxonomy" id="110450"/>
    <lineage>
        <taxon>Eukaryota</taxon>
        <taxon>Viridiplantae</taxon>
        <taxon>Streptophyta</taxon>
        <taxon>Embryophyta</taxon>
        <taxon>Tracheophyta</taxon>
        <taxon>Spermatophyta</taxon>
        <taxon>Magnoliopsida</taxon>
        <taxon>Liliopsida</taxon>
        <taxon>Poales</taxon>
        <taxon>Poaceae</taxon>
        <taxon>BOP clade</taxon>
        <taxon>Oryzoideae</taxon>
        <taxon>Oryzeae</taxon>
        <taxon>Oryzinae</taxon>
        <taxon>Oryza</taxon>
        <taxon>Oryza meyeriana</taxon>
    </lineage>
</organism>
<reference evidence="1 2" key="1">
    <citation type="submission" date="2019-11" db="EMBL/GenBank/DDBJ databases">
        <title>Whole genome sequence of Oryza granulata.</title>
        <authorList>
            <person name="Li W."/>
        </authorList>
    </citation>
    <scope>NUCLEOTIDE SEQUENCE [LARGE SCALE GENOMIC DNA]</scope>
    <source>
        <strain evidence="2">cv. Menghai</strain>
        <tissue evidence="1">Leaf</tissue>
    </source>
</reference>
<comment type="caution">
    <text evidence="1">The sequence shown here is derived from an EMBL/GenBank/DDBJ whole genome shotgun (WGS) entry which is preliminary data.</text>
</comment>
<dbReference type="InterPro" id="IPR038765">
    <property type="entry name" value="Papain-like_cys_pep_sf"/>
</dbReference>
<evidence type="ECO:0008006" key="3">
    <source>
        <dbReference type="Google" id="ProtNLM"/>
    </source>
</evidence>
<protein>
    <recommendedName>
        <fullName evidence="3">Ubiquitin-like protease family profile domain-containing protein</fullName>
    </recommendedName>
</protein>
<sequence length="122" mass="14154">MALRSMVLADQERYRRCMATGGDIVGSFADGCMMKGIFIDAFATFLVKEEMRDRPQSYGKRIILLVLNNNHWSLYIINFMHKHVDILDSNDYNMIRTEVAKHHGELFRTVTKRLSDGFQCAF</sequence>
<dbReference type="SUPFAM" id="SSF54001">
    <property type="entry name" value="Cysteine proteinases"/>
    <property type="match status" value="1"/>
</dbReference>
<evidence type="ECO:0000313" key="2">
    <source>
        <dbReference type="Proteomes" id="UP000479710"/>
    </source>
</evidence>
<dbReference type="Gene3D" id="3.40.395.10">
    <property type="entry name" value="Adenoviral Proteinase, Chain A"/>
    <property type="match status" value="1"/>
</dbReference>
<dbReference type="AlphaFoldDB" id="A0A6G1CZD9"/>
<evidence type="ECO:0000313" key="1">
    <source>
        <dbReference type="EMBL" id="KAF0905470.1"/>
    </source>
</evidence>
<proteinExistence type="predicted"/>
<dbReference type="Proteomes" id="UP000479710">
    <property type="component" value="Unassembled WGS sequence"/>
</dbReference>
<accession>A0A6G1CZD9</accession>
<dbReference type="EMBL" id="SPHZ02000007">
    <property type="protein sequence ID" value="KAF0905470.1"/>
    <property type="molecule type" value="Genomic_DNA"/>
</dbReference>
<keyword evidence="2" id="KW-1185">Reference proteome</keyword>